<name>A0ABP8NXC6_9BACT</name>
<evidence type="ECO:0000256" key="1">
    <source>
        <dbReference type="SAM" id="Phobius"/>
    </source>
</evidence>
<sequence length="317" mass="35041">MNAKQIVTSYLITQAVVTAAWWGLLWFVPSSVGWFQPESWPRQSLLGFWLADSLLLVAGSIVTAIAIATRKTWASIAIWSLAAAVWYPTFYCIGVSIITDEAWIAASLMVSIAGLTLAMATIHGTPNQLPATIRATPMTRTSAIAWTFTQTAIFWGIFLWILPMGIIEFQTRTGWPFLAHRFEHAGQTAGAVALFAAASMLGMWSGWAMATHGDGTPLPTATAAKLVVSGPYRFVRNPMAVAGIVQRNRGWMVLGKRCRGCLCDRRRLRLARLRSSGRRSRFEPTVRRKLLAIQTPRHAVDTALIRPRIEASRFGNR</sequence>
<dbReference type="Proteomes" id="UP001500840">
    <property type="component" value="Unassembled WGS sequence"/>
</dbReference>
<evidence type="ECO:0000313" key="2">
    <source>
        <dbReference type="EMBL" id="GAA4473179.1"/>
    </source>
</evidence>
<organism evidence="2 3">
    <name type="scientific">Novipirellula rosea</name>
    <dbReference type="NCBI Taxonomy" id="1031540"/>
    <lineage>
        <taxon>Bacteria</taxon>
        <taxon>Pseudomonadati</taxon>
        <taxon>Planctomycetota</taxon>
        <taxon>Planctomycetia</taxon>
        <taxon>Pirellulales</taxon>
        <taxon>Pirellulaceae</taxon>
        <taxon>Novipirellula</taxon>
    </lineage>
</organism>
<gene>
    <name evidence="2" type="ORF">GCM10023156_70790</name>
</gene>
<feature type="transmembrane region" description="Helical" evidence="1">
    <location>
        <begin position="187"/>
        <end position="207"/>
    </location>
</feature>
<comment type="caution">
    <text evidence="2">The sequence shown here is derived from an EMBL/GenBank/DDBJ whole genome shotgun (WGS) entry which is preliminary data.</text>
</comment>
<feature type="transmembrane region" description="Helical" evidence="1">
    <location>
        <begin position="7"/>
        <end position="28"/>
    </location>
</feature>
<keyword evidence="1" id="KW-0812">Transmembrane</keyword>
<protein>
    <submittedName>
        <fullName evidence="2">Uncharacterized protein</fullName>
    </submittedName>
</protein>
<feature type="transmembrane region" description="Helical" evidence="1">
    <location>
        <begin position="48"/>
        <end position="69"/>
    </location>
</feature>
<dbReference type="EMBL" id="BAABGA010000120">
    <property type="protein sequence ID" value="GAA4473179.1"/>
    <property type="molecule type" value="Genomic_DNA"/>
</dbReference>
<keyword evidence="1" id="KW-1133">Transmembrane helix</keyword>
<dbReference type="Gene3D" id="1.20.120.1630">
    <property type="match status" value="1"/>
</dbReference>
<feature type="transmembrane region" description="Helical" evidence="1">
    <location>
        <begin position="103"/>
        <end position="122"/>
    </location>
</feature>
<evidence type="ECO:0000313" key="3">
    <source>
        <dbReference type="Proteomes" id="UP001500840"/>
    </source>
</evidence>
<proteinExistence type="predicted"/>
<reference evidence="3" key="1">
    <citation type="journal article" date="2019" name="Int. J. Syst. Evol. Microbiol.">
        <title>The Global Catalogue of Microorganisms (GCM) 10K type strain sequencing project: providing services to taxonomists for standard genome sequencing and annotation.</title>
        <authorList>
            <consortium name="The Broad Institute Genomics Platform"/>
            <consortium name="The Broad Institute Genome Sequencing Center for Infectious Disease"/>
            <person name="Wu L."/>
            <person name="Ma J."/>
        </authorList>
    </citation>
    <scope>NUCLEOTIDE SEQUENCE [LARGE SCALE GENOMIC DNA]</scope>
    <source>
        <strain evidence="3">JCM 17759</strain>
    </source>
</reference>
<keyword evidence="3" id="KW-1185">Reference proteome</keyword>
<feature type="transmembrane region" description="Helical" evidence="1">
    <location>
        <begin position="76"/>
        <end position="97"/>
    </location>
</feature>
<keyword evidence="1" id="KW-0472">Membrane</keyword>
<dbReference type="RefSeq" id="WP_345328440.1">
    <property type="nucleotide sequence ID" value="NZ_BAABGA010000120.1"/>
</dbReference>
<feature type="transmembrane region" description="Helical" evidence="1">
    <location>
        <begin position="143"/>
        <end position="167"/>
    </location>
</feature>
<accession>A0ABP8NXC6</accession>